<evidence type="ECO:0000313" key="12">
    <source>
        <dbReference type="Proteomes" id="UP000000630"/>
    </source>
</evidence>
<evidence type="ECO:0000256" key="6">
    <source>
        <dbReference type="ARBA" id="ARBA00023098"/>
    </source>
</evidence>
<evidence type="ECO:0000256" key="5">
    <source>
        <dbReference type="ARBA" id="ARBA00022989"/>
    </source>
</evidence>
<keyword evidence="12" id="KW-1185">Reference proteome</keyword>
<feature type="transmembrane region" description="Helical" evidence="10">
    <location>
        <begin position="6"/>
        <end position="25"/>
    </location>
</feature>
<proteinExistence type="inferred from homology"/>
<dbReference type="GO" id="GO:0043772">
    <property type="term" value="F:acyl-phosphate glycerol-3-phosphate acyltransferase activity"/>
    <property type="evidence" value="ECO:0007669"/>
    <property type="project" value="UniProtKB-UniRule"/>
</dbReference>
<dbReference type="SMART" id="SM01207">
    <property type="entry name" value="G3P_acyltransf"/>
    <property type="match status" value="1"/>
</dbReference>
<evidence type="ECO:0000256" key="7">
    <source>
        <dbReference type="ARBA" id="ARBA00023136"/>
    </source>
</evidence>
<comment type="similarity">
    <text evidence="10">Belongs to the PlsY family.</text>
</comment>
<keyword evidence="9 10" id="KW-1208">Phospholipid metabolism</keyword>
<dbReference type="Pfam" id="PF02660">
    <property type="entry name" value="G3P_acyltransf"/>
    <property type="match status" value="1"/>
</dbReference>
<evidence type="ECO:0000256" key="9">
    <source>
        <dbReference type="ARBA" id="ARBA00023264"/>
    </source>
</evidence>
<keyword evidence="6 10" id="KW-0443">Lipid metabolism</keyword>
<reference evidence="11 12" key="1">
    <citation type="journal article" date="2010" name="J. Bacteriol.">
        <title>Complete genome sequence of Anaplasma marginale subsp. centrale.</title>
        <authorList>
            <person name="Herndon D.R."/>
            <person name="Palmer G.H."/>
            <person name="Shkap V."/>
            <person name="Knowles D.P. Jr."/>
            <person name="Brayton K.A."/>
        </authorList>
    </citation>
    <scope>NUCLEOTIDE SEQUENCE [LARGE SCALE GENOMIC DNA]</scope>
    <source>
        <strain evidence="11 12">Israel</strain>
    </source>
</reference>
<comment type="function">
    <text evidence="10">Catalyzes the transfer of an acyl group from acyl-phosphate (acyl-PO(4)) to glycerol-3-phosphate (G3P) to form lysophosphatidic acid (LPA). This enzyme utilizes acyl-phosphate as fatty acyl donor, but not acyl-CoA or acyl-ACP.</text>
</comment>
<dbReference type="GO" id="GO:0005886">
    <property type="term" value="C:plasma membrane"/>
    <property type="evidence" value="ECO:0007669"/>
    <property type="project" value="UniProtKB-SubCell"/>
</dbReference>
<dbReference type="EMBL" id="CP001759">
    <property type="protein sequence ID" value="ACZ48810.1"/>
    <property type="molecule type" value="Genomic_DNA"/>
</dbReference>
<evidence type="ECO:0000313" key="11">
    <source>
        <dbReference type="EMBL" id="ACZ48810.1"/>
    </source>
</evidence>
<feature type="transmembrane region" description="Helical" evidence="10">
    <location>
        <begin position="55"/>
        <end position="75"/>
    </location>
</feature>
<evidence type="ECO:0000256" key="2">
    <source>
        <dbReference type="ARBA" id="ARBA00022516"/>
    </source>
</evidence>
<keyword evidence="1 10" id="KW-1003">Cell membrane</keyword>
<organism evidence="11 12">
    <name type="scientific">Anaplasma centrale (strain Israel)</name>
    <name type="common">Anaplasma marginale subsp. centrale (strain Israel)</name>
    <dbReference type="NCBI Taxonomy" id="574556"/>
    <lineage>
        <taxon>Bacteria</taxon>
        <taxon>Pseudomonadati</taxon>
        <taxon>Pseudomonadota</taxon>
        <taxon>Alphaproteobacteria</taxon>
        <taxon>Rickettsiales</taxon>
        <taxon>Anaplasmataceae</taxon>
        <taxon>Anaplasma</taxon>
    </lineage>
</organism>
<comment type="pathway">
    <text evidence="10">Lipid metabolism; phospholipid metabolism.</text>
</comment>
<evidence type="ECO:0000256" key="4">
    <source>
        <dbReference type="ARBA" id="ARBA00022692"/>
    </source>
</evidence>
<keyword evidence="7 10" id="KW-0472">Membrane</keyword>
<dbReference type="Proteomes" id="UP000000630">
    <property type="component" value="Chromosome"/>
</dbReference>
<keyword evidence="3 10" id="KW-0808">Transferase</keyword>
<keyword evidence="4 10" id="KW-0812">Transmembrane</keyword>
<gene>
    <name evidence="10" type="primary">plsY</name>
    <name evidence="11" type="ordered locus">ACIS_00106</name>
</gene>
<protein>
    <recommendedName>
        <fullName evidence="10">Glycerol-3-phosphate acyltransferase</fullName>
    </recommendedName>
    <alternativeName>
        <fullName evidence="10">Acyl-PO4 G3P acyltransferase</fullName>
    </alternativeName>
    <alternativeName>
        <fullName evidence="10">Acyl-phosphate--glycerol-3-phosphate acyltransferase</fullName>
    </alternativeName>
    <alternativeName>
        <fullName evidence="10">G3P acyltransferase</fullName>
        <shortName evidence="10">GPAT</shortName>
        <ecNumber evidence="10">2.3.1.275</ecNumber>
    </alternativeName>
    <alternativeName>
        <fullName evidence="10">Lysophosphatidic acid synthase</fullName>
        <shortName evidence="10">LPA synthase</shortName>
    </alternativeName>
</protein>
<dbReference type="InterPro" id="IPR003811">
    <property type="entry name" value="G3P_acylTferase_PlsY"/>
</dbReference>
<sequence length="193" mass="21590">MDYNLIPILFVSYLIGSIPFSWILVKVFCKMDLRSVNSGNIGATNVFRVDKKISFVALSLDIIKSALVIFVLEKTNVQKSILYLTGFTLVVGHIFPLWFLFKGGKGIAPTIGVVLSVNIKVFLLFIITWAVVFAIFRYSSLSSITSIVSSCIYCVAIEDFNASIFYIAMSVIILIKHKDNIIRIMNGAEKKLF</sequence>
<dbReference type="UniPathway" id="UPA00085"/>
<feature type="transmembrane region" description="Helical" evidence="10">
    <location>
        <begin position="113"/>
        <end position="135"/>
    </location>
</feature>
<comment type="catalytic activity">
    <reaction evidence="10">
        <text>an acyl phosphate + sn-glycerol 3-phosphate = a 1-acyl-sn-glycero-3-phosphate + phosphate</text>
        <dbReference type="Rhea" id="RHEA:34075"/>
        <dbReference type="ChEBI" id="CHEBI:43474"/>
        <dbReference type="ChEBI" id="CHEBI:57597"/>
        <dbReference type="ChEBI" id="CHEBI:57970"/>
        <dbReference type="ChEBI" id="CHEBI:59918"/>
        <dbReference type="EC" id="2.3.1.275"/>
    </reaction>
</comment>
<feature type="transmembrane region" description="Helical" evidence="10">
    <location>
        <begin position="81"/>
        <end position="101"/>
    </location>
</feature>
<dbReference type="eggNOG" id="COG0344">
    <property type="taxonomic scope" value="Bacteria"/>
</dbReference>
<feature type="transmembrane region" description="Helical" evidence="10">
    <location>
        <begin position="147"/>
        <end position="175"/>
    </location>
</feature>
<accession>D1ATD2</accession>
<dbReference type="HOGENOM" id="CLU_081254_4_0_5"/>
<comment type="subcellular location">
    <subcellularLocation>
        <location evidence="10">Cell inner membrane</location>
        <topology evidence="10">Multi-pass membrane protein</topology>
    </subcellularLocation>
</comment>
<name>D1ATD2_ANACI</name>
<evidence type="ECO:0000256" key="1">
    <source>
        <dbReference type="ARBA" id="ARBA00022475"/>
    </source>
</evidence>
<dbReference type="OrthoDB" id="9777124at2"/>
<keyword evidence="2 10" id="KW-0444">Lipid biosynthesis</keyword>
<keyword evidence="8 10" id="KW-0594">Phospholipid biosynthesis</keyword>
<evidence type="ECO:0000256" key="8">
    <source>
        <dbReference type="ARBA" id="ARBA00023209"/>
    </source>
</evidence>
<dbReference type="KEGG" id="acn:ACIS_00106"/>
<dbReference type="PANTHER" id="PTHR30309">
    <property type="entry name" value="INNER MEMBRANE PROTEIN YGIH"/>
    <property type="match status" value="1"/>
</dbReference>
<keyword evidence="10" id="KW-0997">Cell inner membrane</keyword>
<dbReference type="EC" id="2.3.1.275" evidence="10"/>
<dbReference type="HAMAP" id="MF_01043">
    <property type="entry name" value="PlsY"/>
    <property type="match status" value="1"/>
</dbReference>
<evidence type="ECO:0000256" key="3">
    <source>
        <dbReference type="ARBA" id="ARBA00022679"/>
    </source>
</evidence>
<dbReference type="STRING" id="574556.ACIS_00106"/>
<dbReference type="GO" id="GO:0008654">
    <property type="term" value="P:phospholipid biosynthetic process"/>
    <property type="evidence" value="ECO:0007669"/>
    <property type="project" value="UniProtKB-UniRule"/>
</dbReference>
<dbReference type="AlphaFoldDB" id="D1ATD2"/>
<keyword evidence="5 10" id="KW-1133">Transmembrane helix</keyword>
<dbReference type="NCBIfam" id="TIGR00023">
    <property type="entry name" value="glycerol-3-phosphate 1-O-acyltransferase PlsY"/>
    <property type="match status" value="1"/>
</dbReference>
<evidence type="ECO:0000256" key="10">
    <source>
        <dbReference type="HAMAP-Rule" id="MF_01043"/>
    </source>
</evidence>
<comment type="subunit">
    <text evidence="10">Probably interacts with PlsX.</text>
</comment>
<dbReference type="PANTHER" id="PTHR30309:SF0">
    <property type="entry name" value="GLYCEROL-3-PHOSPHATE ACYLTRANSFERASE-RELATED"/>
    <property type="match status" value="1"/>
</dbReference>